<dbReference type="EMBL" id="JAFBFH010000017">
    <property type="protein sequence ID" value="MBM7715743.1"/>
    <property type="molecule type" value="Genomic_DNA"/>
</dbReference>
<accession>A0ABS2R7X7</accession>
<comment type="caution">
    <text evidence="1">The sequence shown here is derived from an EMBL/GenBank/DDBJ whole genome shotgun (WGS) entry which is preliminary data.</text>
</comment>
<protein>
    <submittedName>
        <fullName evidence="1">Uncharacterized protein</fullName>
    </submittedName>
</protein>
<evidence type="ECO:0000313" key="1">
    <source>
        <dbReference type="EMBL" id="MBM7715743.1"/>
    </source>
</evidence>
<evidence type="ECO:0000313" key="2">
    <source>
        <dbReference type="Proteomes" id="UP000823485"/>
    </source>
</evidence>
<organism evidence="1 2">
    <name type="scientific">Siminovitchia thermophila</name>
    <dbReference type="NCBI Taxonomy" id="1245522"/>
    <lineage>
        <taxon>Bacteria</taxon>
        <taxon>Bacillati</taxon>
        <taxon>Bacillota</taxon>
        <taxon>Bacilli</taxon>
        <taxon>Bacillales</taxon>
        <taxon>Bacillaceae</taxon>
        <taxon>Siminovitchia</taxon>
    </lineage>
</organism>
<dbReference type="Proteomes" id="UP000823485">
    <property type="component" value="Unassembled WGS sequence"/>
</dbReference>
<sequence length="52" mass="5829">MLPGLQSLFHKKGLIWTDGATINNENMDHSEGAYHEKKATVQIVEKCTERSA</sequence>
<gene>
    <name evidence="1" type="ORF">JOC94_002732</name>
</gene>
<proteinExistence type="predicted"/>
<reference evidence="1 2" key="1">
    <citation type="submission" date="2021-01" db="EMBL/GenBank/DDBJ databases">
        <title>Genomic Encyclopedia of Type Strains, Phase IV (KMG-IV): sequencing the most valuable type-strain genomes for metagenomic binning, comparative biology and taxonomic classification.</title>
        <authorList>
            <person name="Goeker M."/>
        </authorList>
    </citation>
    <scope>NUCLEOTIDE SEQUENCE [LARGE SCALE GENOMIC DNA]</scope>
    <source>
        <strain evidence="1 2">DSM 105453</strain>
    </source>
</reference>
<keyword evidence="2" id="KW-1185">Reference proteome</keyword>
<name>A0ABS2R7X7_9BACI</name>